<reference evidence="3" key="1">
    <citation type="submission" date="2016-11" db="UniProtKB">
        <authorList>
            <consortium name="WormBaseParasite"/>
        </authorList>
    </citation>
    <scope>IDENTIFICATION</scope>
</reference>
<feature type="signal peptide" evidence="1">
    <location>
        <begin position="1"/>
        <end position="20"/>
    </location>
</feature>
<accession>A0A1I8AQH3</accession>
<sequence>MRFIAFSGLCLLLCVACGSSTPLQGGNGFTHDQKWSVCVAKRGGSFKSRAECQERTLFMDSQCRGPDTKDPAPEHGFPALQCRARSCPATHTCTQAMIALCCSKENEKQIKQAESDKCPDGSKALGERNGKEFLATFAHSCTDLVCGKKHKCVQVNKYFAKCCEKK</sequence>
<name>A0A1I8AQH3_9BILA</name>
<evidence type="ECO:0000313" key="3">
    <source>
        <dbReference type="WBParaSite" id="L893_g8409.t1"/>
    </source>
</evidence>
<evidence type="ECO:0000256" key="1">
    <source>
        <dbReference type="SAM" id="SignalP"/>
    </source>
</evidence>
<dbReference type="PANTHER" id="PTHR47248:SF7">
    <property type="entry name" value="BPTI_KUNITZ INHIBITOR DOMAIN-CONTAINING PROTEIN"/>
    <property type="match status" value="1"/>
</dbReference>
<proteinExistence type="predicted"/>
<keyword evidence="1" id="KW-0732">Signal</keyword>
<dbReference type="InterPro" id="IPR052861">
    <property type="entry name" value="BPTI/Kunitz_domain"/>
</dbReference>
<dbReference type="AlphaFoldDB" id="A0A1I8AQH3"/>
<dbReference type="PANTHER" id="PTHR47248">
    <property type="entry name" value="PROTEIN CBG06772"/>
    <property type="match status" value="1"/>
</dbReference>
<dbReference type="WBParaSite" id="L893_g8409.t1">
    <property type="protein sequence ID" value="L893_g8409.t1"/>
    <property type="gene ID" value="L893_g8409"/>
</dbReference>
<evidence type="ECO:0000313" key="2">
    <source>
        <dbReference type="Proteomes" id="UP000095287"/>
    </source>
</evidence>
<dbReference type="Proteomes" id="UP000095287">
    <property type="component" value="Unplaced"/>
</dbReference>
<organism evidence="2 3">
    <name type="scientific">Steinernema glaseri</name>
    <dbReference type="NCBI Taxonomy" id="37863"/>
    <lineage>
        <taxon>Eukaryota</taxon>
        <taxon>Metazoa</taxon>
        <taxon>Ecdysozoa</taxon>
        <taxon>Nematoda</taxon>
        <taxon>Chromadorea</taxon>
        <taxon>Rhabditida</taxon>
        <taxon>Tylenchina</taxon>
        <taxon>Panagrolaimomorpha</taxon>
        <taxon>Strongyloidoidea</taxon>
        <taxon>Steinernematidae</taxon>
        <taxon>Steinernema</taxon>
    </lineage>
</organism>
<protein>
    <submittedName>
        <fullName evidence="3">Amphinase-1</fullName>
    </submittedName>
</protein>
<keyword evidence="2" id="KW-1185">Reference proteome</keyword>
<feature type="chain" id="PRO_5009314930" evidence="1">
    <location>
        <begin position="21"/>
        <end position="166"/>
    </location>
</feature>